<accession>A0A8X6K435</accession>
<evidence type="ECO:0000313" key="1">
    <source>
        <dbReference type="EMBL" id="GFR30096.1"/>
    </source>
</evidence>
<comment type="caution">
    <text evidence="1">The sequence shown here is derived from an EMBL/GenBank/DDBJ whole genome shotgun (WGS) entry which is preliminary data.</text>
</comment>
<reference evidence="1" key="1">
    <citation type="submission" date="2020-07" db="EMBL/GenBank/DDBJ databases">
        <title>Multicomponent nature underlies the extraordinary mechanical properties of spider dragline silk.</title>
        <authorList>
            <person name="Kono N."/>
            <person name="Nakamura H."/>
            <person name="Mori M."/>
            <person name="Yoshida Y."/>
            <person name="Ohtoshi R."/>
            <person name="Malay A.D."/>
            <person name="Moran D.A.P."/>
            <person name="Tomita M."/>
            <person name="Numata K."/>
            <person name="Arakawa K."/>
        </authorList>
    </citation>
    <scope>NUCLEOTIDE SEQUENCE</scope>
</reference>
<dbReference type="Proteomes" id="UP000887116">
    <property type="component" value="Unassembled WGS sequence"/>
</dbReference>
<protein>
    <submittedName>
        <fullName evidence="1">Uncharacterized protein</fullName>
    </submittedName>
</protein>
<evidence type="ECO:0000313" key="2">
    <source>
        <dbReference type="Proteomes" id="UP000887116"/>
    </source>
</evidence>
<dbReference type="EMBL" id="BMAO01039244">
    <property type="protein sequence ID" value="GFR30096.1"/>
    <property type="molecule type" value="Genomic_DNA"/>
</dbReference>
<proteinExistence type="predicted"/>
<name>A0A8X6K435_TRICU</name>
<sequence length="85" mass="9410">MGRSECRKTQMKNALYKVDSKRLINSKLTLTLRPKSHSGPLFSTKLRVLSLISTAMDGALRKGVRLAAPAFRHSTFLFFPSNGGT</sequence>
<dbReference type="AlphaFoldDB" id="A0A8X6K435"/>
<keyword evidence="2" id="KW-1185">Reference proteome</keyword>
<organism evidence="1 2">
    <name type="scientific">Trichonephila clavata</name>
    <name type="common">Joro spider</name>
    <name type="synonym">Nephila clavata</name>
    <dbReference type="NCBI Taxonomy" id="2740835"/>
    <lineage>
        <taxon>Eukaryota</taxon>
        <taxon>Metazoa</taxon>
        <taxon>Ecdysozoa</taxon>
        <taxon>Arthropoda</taxon>
        <taxon>Chelicerata</taxon>
        <taxon>Arachnida</taxon>
        <taxon>Araneae</taxon>
        <taxon>Araneomorphae</taxon>
        <taxon>Entelegynae</taxon>
        <taxon>Araneoidea</taxon>
        <taxon>Nephilidae</taxon>
        <taxon>Trichonephila</taxon>
    </lineage>
</organism>
<gene>
    <name evidence="1" type="ORF">TNCT_401481</name>
</gene>